<dbReference type="EMBL" id="JASPKZ010007602">
    <property type="protein sequence ID" value="KAJ9583430.1"/>
    <property type="molecule type" value="Genomic_DNA"/>
</dbReference>
<reference evidence="1" key="1">
    <citation type="journal article" date="2023" name="IScience">
        <title>Live-bearing cockroach genome reveals convergent evolutionary mechanisms linked to viviparity in insects and beyond.</title>
        <authorList>
            <person name="Fouks B."/>
            <person name="Harrison M.C."/>
            <person name="Mikhailova A.A."/>
            <person name="Marchal E."/>
            <person name="English S."/>
            <person name="Carruthers M."/>
            <person name="Jennings E.C."/>
            <person name="Chiamaka E.L."/>
            <person name="Frigard R.A."/>
            <person name="Pippel M."/>
            <person name="Attardo G.M."/>
            <person name="Benoit J.B."/>
            <person name="Bornberg-Bauer E."/>
            <person name="Tobe S.S."/>
        </authorList>
    </citation>
    <scope>NUCLEOTIDE SEQUENCE</scope>
    <source>
        <strain evidence="1">Stay&amp;Tobe</strain>
    </source>
</reference>
<dbReference type="Proteomes" id="UP001233999">
    <property type="component" value="Unassembled WGS sequence"/>
</dbReference>
<protein>
    <submittedName>
        <fullName evidence="1">Uncharacterized protein</fullName>
    </submittedName>
</protein>
<proteinExistence type="predicted"/>
<feature type="non-terminal residue" evidence="1">
    <location>
        <position position="1"/>
    </location>
</feature>
<dbReference type="AlphaFoldDB" id="A0AAD7ZMJ8"/>
<organism evidence="1 2">
    <name type="scientific">Diploptera punctata</name>
    <name type="common">Pacific beetle cockroach</name>
    <dbReference type="NCBI Taxonomy" id="6984"/>
    <lineage>
        <taxon>Eukaryota</taxon>
        <taxon>Metazoa</taxon>
        <taxon>Ecdysozoa</taxon>
        <taxon>Arthropoda</taxon>
        <taxon>Hexapoda</taxon>
        <taxon>Insecta</taxon>
        <taxon>Pterygota</taxon>
        <taxon>Neoptera</taxon>
        <taxon>Polyneoptera</taxon>
        <taxon>Dictyoptera</taxon>
        <taxon>Blattodea</taxon>
        <taxon>Blaberoidea</taxon>
        <taxon>Blaberidae</taxon>
        <taxon>Diplopterinae</taxon>
        <taxon>Diploptera</taxon>
    </lineage>
</organism>
<evidence type="ECO:0000313" key="1">
    <source>
        <dbReference type="EMBL" id="KAJ9583430.1"/>
    </source>
</evidence>
<keyword evidence="2" id="KW-1185">Reference proteome</keyword>
<name>A0AAD7ZMJ8_DIPPU</name>
<sequence>KHNHLNSNNHQNICKRYVQNGYIKKSCSIVGAGYNLINSKLAFVFLLVSKGI</sequence>
<gene>
    <name evidence="1" type="ORF">L9F63_022233</name>
</gene>
<feature type="non-terminal residue" evidence="1">
    <location>
        <position position="52"/>
    </location>
</feature>
<evidence type="ECO:0000313" key="2">
    <source>
        <dbReference type="Proteomes" id="UP001233999"/>
    </source>
</evidence>
<comment type="caution">
    <text evidence="1">The sequence shown here is derived from an EMBL/GenBank/DDBJ whole genome shotgun (WGS) entry which is preliminary data.</text>
</comment>
<accession>A0AAD7ZMJ8</accession>
<reference evidence="1" key="2">
    <citation type="submission" date="2023-05" db="EMBL/GenBank/DDBJ databases">
        <authorList>
            <person name="Fouks B."/>
        </authorList>
    </citation>
    <scope>NUCLEOTIDE SEQUENCE</scope>
    <source>
        <strain evidence="1">Stay&amp;Tobe</strain>
        <tissue evidence="1">Testes</tissue>
    </source>
</reference>